<dbReference type="EMBL" id="CP120682">
    <property type="protein sequence ID" value="WKN36783.1"/>
    <property type="molecule type" value="Genomic_DNA"/>
</dbReference>
<dbReference type="AlphaFoldDB" id="A0AA49GNR6"/>
<evidence type="ECO:0000313" key="1">
    <source>
        <dbReference type="EMBL" id="WKN36783.1"/>
    </source>
</evidence>
<proteinExistence type="predicted"/>
<reference evidence="1" key="1">
    <citation type="journal article" date="2023" name="Comput. Struct. Biotechnol. J.">
        <title>Discovery of a novel marine Bacteroidetes with a rich repertoire of carbohydrate-active enzymes.</title>
        <authorList>
            <person name="Chen B."/>
            <person name="Liu G."/>
            <person name="Chen Q."/>
            <person name="Wang H."/>
            <person name="Liu L."/>
            <person name="Tang K."/>
        </authorList>
    </citation>
    <scope>NUCLEOTIDE SEQUENCE</scope>
    <source>
        <strain evidence="1">TK19036</strain>
    </source>
</reference>
<gene>
    <name evidence="1" type="ORF">K4G66_30930</name>
</gene>
<evidence type="ECO:0008006" key="2">
    <source>
        <dbReference type="Google" id="ProtNLM"/>
    </source>
</evidence>
<accession>A0AA49GNR6</accession>
<protein>
    <recommendedName>
        <fullName evidence="2">PIN domain-containing protein</fullName>
    </recommendedName>
</protein>
<sequence length="152" mass="17655">MILIDSNALVLLIVGLIDPSQIRKHRRTSLYTEKDFQKLLAIIQNPNKLIVLPNIWTEVDNLLNNYLTGSFKWPYVKILREVVAETTERYLSSTFGINSDYFLSLGLTDSLIIEFRENFDFLITADSKLSDLARAHDIEVYDLVQERNKDFK</sequence>
<organism evidence="1">
    <name type="scientific">Roseihalotalea indica</name>
    <dbReference type="NCBI Taxonomy" id="2867963"/>
    <lineage>
        <taxon>Bacteria</taxon>
        <taxon>Pseudomonadati</taxon>
        <taxon>Bacteroidota</taxon>
        <taxon>Cytophagia</taxon>
        <taxon>Cytophagales</taxon>
        <taxon>Catalimonadaceae</taxon>
        <taxon>Roseihalotalea</taxon>
    </lineage>
</organism>
<reference evidence="1" key="2">
    <citation type="journal article" date="2024" name="Antonie Van Leeuwenhoek">
        <title>Roseihalotalea indica gen. nov., sp. nov., a halophilic Bacteroidetes from mesopelagic Southwest Indian Ocean with higher carbohydrate metabolic potential.</title>
        <authorList>
            <person name="Chen B."/>
            <person name="Zhang M."/>
            <person name="Lin D."/>
            <person name="Ye J."/>
            <person name="Tang K."/>
        </authorList>
    </citation>
    <scope>NUCLEOTIDE SEQUENCE</scope>
    <source>
        <strain evidence="1">TK19036</strain>
    </source>
</reference>
<name>A0AA49GNR6_9BACT</name>